<dbReference type="Proteomes" id="UP000192328">
    <property type="component" value="Unassembled WGS sequence"/>
</dbReference>
<protein>
    <submittedName>
        <fullName evidence="1">Uncharacterized protein</fullName>
    </submittedName>
</protein>
<evidence type="ECO:0000313" key="1">
    <source>
        <dbReference type="EMBL" id="SMC93505.1"/>
    </source>
</evidence>
<gene>
    <name evidence="1" type="ORF">SAMN06297397_0088</name>
</gene>
<sequence>MIEAWHVREALRFRFGSALVDIPGIWDRAAKVLQAYAPYKDTFADLAVRLEDVLFNTVYEQLGPSMGVEMDDGSLRRIRSAELKDAADDVMGVLFDQLKVYSVTYESLHQYCIDTGSFSAMRVLYTKYADFMPAAERKIIARIIRDNRPRSVWENWLDPEDIPPLPPR</sequence>
<name>A0AC61PQP7_9FIRM</name>
<evidence type="ECO:0000313" key="2">
    <source>
        <dbReference type="Proteomes" id="UP000192328"/>
    </source>
</evidence>
<proteinExistence type="predicted"/>
<reference evidence="1" key="1">
    <citation type="submission" date="2017-04" db="EMBL/GenBank/DDBJ databases">
        <authorList>
            <person name="Varghese N."/>
            <person name="Submissions S."/>
        </authorList>
    </citation>
    <scope>NUCLEOTIDE SEQUENCE</scope>
    <source>
        <strain evidence="1">WTE2008</strain>
    </source>
</reference>
<dbReference type="EMBL" id="FWXZ01000011">
    <property type="protein sequence ID" value="SMC93505.1"/>
    <property type="molecule type" value="Genomic_DNA"/>
</dbReference>
<comment type="caution">
    <text evidence="1">The sequence shown here is derived from an EMBL/GenBank/DDBJ whole genome shotgun (WGS) entry which is preliminary data.</text>
</comment>
<organism evidence="1 2">
    <name type="scientific">Aristaeella lactis</name>
    <dbReference type="NCBI Taxonomy" id="3046383"/>
    <lineage>
        <taxon>Bacteria</taxon>
        <taxon>Bacillati</taxon>
        <taxon>Bacillota</taxon>
        <taxon>Clostridia</taxon>
        <taxon>Eubacteriales</taxon>
        <taxon>Aristaeellaceae</taxon>
        <taxon>Aristaeella</taxon>
    </lineage>
</organism>
<accession>A0AC61PQP7</accession>
<keyword evidence="2" id="KW-1185">Reference proteome</keyword>